<dbReference type="Proteomes" id="UP000184731">
    <property type="component" value="Chromosome"/>
</dbReference>
<keyword evidence="10" id="KW-1185">Reference proteome</keyword>
<feature type="binding site" evidence="7">
    <location>
        <position position="59"/>
    </location>
    <ligand>
        <name>Zn(2+)</name>
        <dbReference type="ChEBI" id="CHEBI:29105"/>
        <label>2</label>
    </ligand>
</feature>
<gene>
    <name evidence="7" type="primary">gloB</name>
    <name evidence="9" type="ORF">AXG55_14110</name>
</gene>
<organism evidence="9 10">
    <name type="scientific">Silvanigrella aquatica</name>
    <dbReference type="NCBI Taxonomy" id="1915309"/>
    <lineage>
        <taxon>Bacteria</taxon>
        <taxon>Pseudomonadati</taxon>
        <taxon>Bdellovibrionota</taxon>
        <taxon>Oligoflexia</taxon>
        <taxon>Silvanigrellales</taxon>
        <taxon>Silvanigrellaceae</taxon>
        <taxon>Silvanigrella</taxon>
    </lineage>
</organism>
<feature type="binding site" evidence="7">
    <location>
        <position position="135"/>
    </location>
    <ligand>
        <name>Zn(2+)</name>
        <dbReference type="ChEBI" id="CHEBI:29105"/>
        <label>2</label>
    </ligand>
</feature>
<evidence type="ECO:0000256" key="4">
    <source>
        <dbReference type="ARBA" id="ARBA00022723"/>
    </source>
</evidence>
<dbReference type="KEGG" id="saqi:AXG55_14110"/>
<comment type="subunit">
    <text evidence="7">Monomer.</text>
</comment>
<dbReference type="InterPro" id="IPR050110">
    <property type="entry name" value="Glyoxalase_II_hydrolase"/>
</dbReference>
<feature type="binding site" evidence="7">
    <location>
        <position position="54"/>
    </location>
    <ligand>
        <name>Zn(2+)</name>
        <dbReference type="ChEBI" id="CHEBI:29105"/>
        <label>1</label>
    </ligand>
</feature>
<comment type="cofactor">
    <cofactor evidence="7">
        <name>Zn(2+)</name>
        <dbReference type="ChEBI" id="CHEBI:29105"/>
    </cofactor>
    <text evidence="7">Binds 2 Zn(2+) ions per subunit.</text>
</comment>
<feature type="binding site" evidence="7">
    <location>
        <position position="58"/>
    </location>
    <ligand>
        <name>Zn(2+)</name>
        <dbReference type="ChEBI" id="CHEBI:29105"/>
        <label>2</label>
    </ligand>
</feature>
<feature type="binding site" evidence="7">
    <location>
        <position position="113"/>
    </location>
    <ligand>
        <name>Zn(2+)</name>
        <dbReference type="ChEBI" id="CHEBI:29105"/>
        <label>1</label>
    </ligand>
</feature>
<dbReference type="HAMAP" id="MF_01374">
    <property type="entry name" value="Glyoxalase_2"/>
    <property type="match status" value="1"/>
</dbReference>
<dbReference type="EMBL" id="CP017834">
    <property type="protein sequence ID" value="APJ04964.1"/>
    <property type="molecule type" value="Genomic_DNA"/>
</dbReference>
<comment type="similarity">
    <text evidence="3 7">Belongs to the metallo-beta-lactamase superfamily. Glyoxalase II family.</text>
</comment>
<dbReference type="PANTHER" id="PTHR43705">
    <property type="entry name" value="HYDROXYACYLGLUTATHIONE HYDROLASE"/>
    <property type="match status" value="1"/>
</dbReference>
<dbReference type="GO" id="GO:0046872">
    <property type="term" value="F:metal ion binding"/>
    <property type="evidence" value="ECO:0007669"/>
    <property type="project" value="UniProtKB-KW"/>
</dbReference>
<comment type="function">
    <text evidence="7">Thiolesterase that catalyzes the hydrolysis of S-D-lactoyl-glutathione to form glutathione and D-lactic acid.</text>
</comment>
<reference evidence="9 10" key="1">
    <citation type="submission" date="2016-10" db="EMBL/GenBank/DDBJ databases">
        <title>Silvanigrella aquatica sp. nov., isolated from a freshwater lake located in the Black Forest, Germany, description of Silvanigrellaceae fam. nov., Silvanigrellales ord. nov., reclassification of the order Bdellovibrionales in the class Oligoflexia, reclassification of the families Bacteriovoracaceae and Halobacteriovoraceae in the new order Bacteriovoracales ord. nov., and reclassification of the family Pseudobacteriovoracaceae in the order Oligoflexiales.</title>
        <authorList>
            <person name="Hahn M.W."/>
            <person name="Schmidt J."/>
            <person name="Koll U."/>
            <person name="Rohde M."/>
            <person name="Verbag S."/>
            <person name="Pitt A."/>
            <person name="Nakai R."/>
            <person name="Naganuma T."/>
            <person name="Lang E."/>
        </authorList>
    </citation>
    <scope>NUCLEOTIDE SEQUENCE [LARGE SCALE GENOMIC DNA]</scope>
    <source>
        <strain evidence="9 10">MWH-Nonnen-W8red</strain>
    </source>
</reference>
<dbReference type="InterPro" id="IPR035680">
    <property type="entry name" value="Clx_II_MBL"/>
</dbReference>
<dbReference type="STRING" id="1915309.AXG55_14110"/>
<evidence type="ECO:0000256" key="2">
    <source>
        <dbReference type="ARBA" id="ARBA00004963"/>
    </source>
</evidence>
<dbReference type="UniPathway" id="UPA00619">
    <property type="reaction ID" value="UER00676"/>
</dbReference>
<sequence>MEIRMLPVLNDNYIFILIDELKQEAAVVDPALAEPVLKFLKSNKLKLTKIFNTHHHFDHVSGNKELSRAFPNVEVYGGINDAERIPGQTHYLKQGDLVAFAAETATVFFVPGHTVGHICYYFPLKNGEHHLFVGDTLFSGGCGKLFEGTMQQMFASLKFLRDFLPNETLIWCAHEYTVENYLILNKLEPDNLAITTKLNEAIEARKKNQFTVPFSLKSEKEISSFLRWDDPELKAKLNLSTDFEVFSYVRKYRDNPPKVTSPI</sequence>
<feature type="binding site" evidence="7">
    <location>
        <position position="56"/>
    </location>
    <ligand>
        <name>Zn(2+)</name>
        <dbReference type="ChEBI" id="CHEBI:29105"/>
        <label>1</label>
    </ligand>
</feature>
<keyword evidence="6 7" id="KW-0862">Zinc</keyword>
<dbReference type="NCBIfam" id="TIGR03413">
    <property type="entry name" value="GSH_gloB"/>
    <property type="match status" value="1"/>
</dbReference>
<dbReference type="InterPro" id="IPR032282">
    <property type="entry name" value="HAGH_C"/>
</dbReference>
<name>A0A1L4D423_9BACT</name>
<evidence type="ECO:0000259" key="8">
    <source>
        <dbReference type="SMART" id="SM00849"/>
    </source>
</evidence>
<dbReference type="GO" id="GO:0004416">
    <property type="term" value="F:hydroxyacylglutathione hydrolase activity"/>
    <property type="evidence" value="ECO:0007669"/>
    <property type="project" value="UniProtKB-UniRule"/>
</dbReference>
<protein>
    <recommendedName>
        <fullName evidence="7">Hydroxyacylglutathione hydrolase</fullName>
        <ecNumber evidence="7">3.1.2.6</ecNumber>
    </recommendedName>
    <alternativeName>
        <fullName evidence="7">Glyoxalase II</fullName>
        <shortName evidence="7">Glx II</shortName>
    </alternativeName>
</protein>
<dbReference type="AlphaFoldDB" id="A0A1L4D423"/>
<dbReference type="Pfam" id="PF16123">
    <property type="entry name" value="HAGH_C"/>
    <property type="match status" value="1"/>
</dbReference>
<dbReference type="CDD" id="cd07723">
    <property type="entry name" value="hydroxyacylglutathione_hydrolase_MBL-fold"/>
    <property type="match status" value="1"/>
</dbReference>
<feature type="domain" description="Metallo-beta-lactamase" evidence="8">
    <location>
        <begin position="11"/>
        <end position="174"/>
    </location>
</feature>
<evidence type="ECO:0000256" key="7">
    <source>
        <dbReference type="HAMAP-Rule" id="MF_01374"/>
    </source>
</evidence>
<dbReference type="SMART" id="SM00849">
    <property type="entry name" value="Lactamase_B"/>
    <property type="match status" value="1"/>
</dbReference>
<dbReference type="InterPro" id="IPR017782">
    <property type="entry name" value="Hydroxyacylglutathione_Hdrlase"/>
</dbReference>
<dbReference type="InterPro" id="IPR036866">
    <property type="entry name" value="RibonucZ/Hydroxyglut_hydro"/>
</dbReference>
<accession>A0A1L4D423</accession>
<dbReference type="OrthoDB" id="5290637at2"/>
<dbReference type="GO" id="GO:0019243">
    <property type="term" value="P:methylglyoxal catabolic process to D-lactate via S-lactoyl-glutathione"/>
    <property type="evidence" value="ECO:0007669"/>
    <property type="project" value="UniProtKB-UniRule"/>
</dbReference>
<evidence type="ECO:0000313" key="10">
    <source>
        <dbReference type="Proteomes" id="UP000184731"/>
    </source>
</evidence>
<feature type="binding site" evidence="7">
    <location>
        <position position="135"/>
    </location>
    <ligand>
        <name>Zn(2+)</name>
        <dbReference type="ChEBI" id="CHEBI:29105"/>
        <label>1</label>
    </ligand>
</feature>
<feature type="binding site" evidence="7">
    <location>
        <position position="174"/>
    </location>
    <ligand>
        <name>Zn(2+)</name>
        <dbReference type="ChEBI" id="CHEBI:29105"/>
        <label>2</label>
    </ligand>
</feature>
<dbReference type="Pfam" id="PF00753">
    <property type="entry name" value="Lactamase_B"/>
    <property type="match status" value="1"/>
</dbReference>
<comment type="pathway">
    <text evidence="2 7">Secondary metabolite metabolism; methylglyoxal degradation; (R)-lactate from methylglyoxal: step 2/2.</text>
</comment>
<evidence type="ECO:0000256" key="6">
    <source>
        <dbReference type="ARBA" id="ARBA00022833"/>
    </source>
</evidence>
<dbReference type="InterPro" id="IPR001279">
    <property type="entry name" value="Metallo-B-lactamas"/>
</dbReference>
<dbReference type="RefSeq" id="WP_148698726.1">
    <property type="nucleotide sequence ID" value="NZ_CP017834.1"/>
</dbReference>
<dbReference type="PANTHER" id="PTHR43705:SF1">
    <property type="entry name" value="HYDROXYACYLGLUTATHIONE HYDROLASE GLOB"/>
    <property type="match status" value="1"/>
</dbReference>
<comment type="catalytic activity">
    <reaction evidence="1 7">
        <text>an S-(2-hydroxyacyl)glutathione + H2O = a 2-hydroxy carboxylate + glutathione + H(+)</text>
        <dbReference type="Rhea" id="RHEA:21864"/>
        <dbReference type="ChEBI" id="CHEBI:15377"/>
        <dbReference type="ChEBI" id="CHEBI:15378"/>
        <dbReference type="ChEBI" id="CHEBI:57925"/>
        <dbReference type="ChEBI" id="CHEBI:58896"/>
        <dbReference type="ChEBI" id="CHEBI:71261"/>
        <dbReference type="EC" id="3.1.2.6"/>
    </reaction>
</comment>
<dbReference type="EC" id="3.1.2.6" evidence="7"/>
<evidence type="ECO:0000256" key="1">
    <source>
        <dbReference type="ARBA" id="ARBA00001623"/>
    </source>
</evidence>
<dbReference type="PIRSF" id="PIRSF005457">
    <property type="entry name" value="Glx"/>
    <property type="match status" value="1"/>
</dbReference>
<dbReference type="Gene3D" id="3.60.15.10">
    <property type="entry name" value="Ribonuclease Z/Hydroxyacylglutathione hydrolase-like"/>
    <property type="match status" value="1"/>
</dbReference>
<dbReference type="SUPFAM" id="SSF56281">
    <property type="entry name" value="Metallo-hydrolase/oxidoreductase"/>
    <property type="match status" value="1"/>
</dbReference>
<evidence type="ECO:0000256" key="3">
    <source>
        <dbReference type="ARBA" id="ARBA00006759"/>
    </source>
</evidence>
<evidence type="ECO:0000313" key="9">
    <source>
        <dbReference type="EMBL" id="APJ04964.1"/>
    </source>
</evidence>
<proteinExistence type="inferred from homology"/>
<evidence type="ECO:0000256" key="5">
    <source>
        <dbReference type="ARBA" id="ARBA00022801"/>
    </source>
</evidence>
<keyword evidence="4 7" id="KW-0479">Metal-binding</keyword>
<keyword evidence="5 7" id="KW-0378">Hydrolase</keyword>